<reference evidence="8" key="1">
    <citation type="journal article" date="2019" name="Int. J. Syst. Evol. Microbiol.">
        <title>The Global Catalogue of Microorganisms (GCM) 10K type strain sequencing project: providing services to taxonomists for standard genome sequencing and annotation.</title>
        <authorList>
            <consortium name="The Broad Institute Genomics Platform"/>
            <consortium name="The Broad Institute Genome Sequencing Center for Infectious Disease"/>
            <person name="Wu L."/>
            <person name="Ma J."/>
        </authorList>
    </citation>
    <scope>NUCLEOTIDE SEQUENCE [LARGE SCALE GENOMIC DNA]</scope>
    <source>
        <strain evidence="8">KCTC 42447</strain>
    </source>
</reference>
<evidence type="ECO:0000256" key="1">
    <source>
        <dbReference type="ARBA" id="ARBA00004127"/>
    </source>
</evidence>
<accession>A0ABV7T893</accession>
<keyword evidence="3 5" id="KW-1133">Transmembrane helix</keyword>
<protein>
    <submittedName>
        <fullName evidence="7">YkvA family protein</fullName>
    </submittedName>
</protein>
<sequence length="142" mass="16435">MAVRTWGEVRKHKKHNRRLDQTRRWARRLKRQITVLWFSCRHPDTPWLAKAIAFGVVGYAFSPIDLIPDFIPVLGLLDDLILLPLGILLVIRLLPGKVIEDCVEQAVEWRQRGAPRPVNRIAAVCVVLFWLSLLMLVWAAIR</sequence>
<evidence type="ECO:0000313" key="8">
    <source>
        <dbReference type="Proteomes" id="UP001595630"/>
    </source>
</evidence>
<name>A0ABV7T893_9GAMM</name>
<feature type="transmembrane region" description="Helical" evidence="5">
    <location>
        <begin position="121"/>
        <end position="141"/>
    </location>
</feature>
<evidence type="ECO:0000256" key="3">
    <source>
        <dbReference type="ARBA" id="ARBA00022989"/>
    </source>
</evidence>
<feature type="domain" description="DUF1232" evidence="6">
    <location>
        <begin position="49"/>
        <end position="85"/>
    </location>
</feature>
<dbReference type="Pfam" id="PF06803">
    <property type="entry name" value="DUF1232"/>
    <property type="match status" value="1"/>
</dbReference>
<dbReference type="EMBL" id="JBHRXZ010000022">
    <property type="protein sequence ID" value="MFC3608550.1"/>
    <property type="molecule type" value="Genomic_DNA"/>
</dbReference>
<evidence type="ECO:0000313" key="7">
    <source>
        <dbReference type="EMBL" id="MFC3608550.1"/>
    </source>
</evidence>
<dbReference type="RefSeq" id="WP_386365182.1">
    <property type="nucleotide sequence ID" value="NZ_JBHRXZ010000022.1"/>
</dbReference>
<evidence type="ECO:0000256" key="5">
    <source>
        <dbReference type="SAM" id="Phobius"/>
    </source>
</evidence>
<keyword evidence="8" id="KW-1185">Reference proteome</keyword>
<comment type="subcellular location">
    <subcellularLocation>
        <location evidence="1">Endomembrane system</location>
        <topology evidence="1">Multi-pass membrane protein</topology>
    </subcellularLocation>
</comment>
<evidence type="ECO:0000256" key="2">
    <source>
        <dbReference type="ARBA" id="ARBA00022692"/>
    </source>
</evidence>
<proteinExistence type="predicted"/>
<dbReference type="InterPro" id="IPR010652">
    <property type="entry name" value="DUF1232"/>
</dbReference>
<keyword evidence="4 5" id="KW-0472">Membrane</keyword>
<comment type="caution">
    <text evidence="7">The sequence shown here is derived from an EMBL/GenBank/DDBJ whole genome shotgun (WGS) entry which is preliminary data.</text>
</comment>
<evidence type="ECO:0000259" key="6">
    <source>
        <dbReference type="Pfam" id="PF06803"/>
    </source>
</evidence>
<organism evidence="7 8">
    <name type="scientific">Stutzerimonas tarimensis</name>
    <dbReference type="NCBI Taxonomy" id="1507735"/>
    <lineage>
        <taxon>Bacteria</taxon>
        <taxon>Pseudomonadati</taxon>
        <taxon>Pseudomonadota</taxon>
        <taxon>Gammaproteobacteria</taxon>
        <taxon>Pseudomonadales</taxon>
        <taxon>Pseudomonadaceae</taxon>
        <taxon>Stutzerimonas</taxon>
    </lineage>
</organism>
<evidence type="ECO:0000256" key="4">
    <source>
        <dbReference type="ARBA" id="ARBA00023136"/>
    </source>
</evidence>
<keyword evidence="2 5" id="KW-0812">Transmembrane</keyword>
<gene>
    <name evidence="7" type="ORF">ACFOMF_12245</name>
</gene>
<dbReference type="Proteomes" id="UP001595630">
    <property type="component" value="Unassembled WGS sequence"/>
</dbReference>